<dbReference type="SMART" id="SM00822">
    <property type="entry name" value="PKS_KR"/>
    <property type="match status" value="1"/>
</dbReference>
<dbReference type="EMBL" id="CP007806">
    <property type="protein sequence ID" value="AIG28164.1"/>
    <property type="molecule type" value="Genomic_DNA"/>
</dbReference>
<name>A0A075R8I7_BRELA</name>
<protein>
    <submittedName>
        <fullName evidence="5">Putative oxidoreductase</fullName>
    </submittedName>
</protein>
<dbReference type="AlphaFoldDB" id="A0A075R8I7"/>
<evidence type="ECO:0000313" key="5">
    <source>
        <dbReference type="EMBL" id="AIG28164.1"/>
    </source>
</evidence>
<evidence type="ECO:0000256" key="2">
    <source>
        <dbReference type="ARBA" id="ARBA00023002"/>
    </source>
</evidence>
<dbReference type="InterPro" id="IPR036291">
    <property type="entry name" value="NAD(P)-bd_dom_sf"/>
</dbReference>
<dbReference type="Gene3D" id="3.40.50.720">
    <property type="entry name" value="NAD(P)-binding Rossmann-like Domain"/>
    <property type="match status" value="1"/>
</dbReference>
<accession>A0A075R8I7</accession>
<sequence length="262" mass="29256">MSSIMSKPVVIVTGGTGGLGMALAKEYIREGYHVVITSRDHTKLKRVQREWNRPPMLHIYKLDLSDNEAVRAFSAWIKIRFGRCDILINNAGSALFKPFLDHSLEEIHQTIESNLMGTLYMTRAFLPMMLAQSEARIVNIASLAGRVASAKTAVYAATKAAVIRFSESLRHELAATHISVTCALPGPIDTPFLMYADNTGTYKQKVSGYLLSPEKTAKAIMKATKQKRFEVALPKRLHLLSLIYPLLPDFIMKRVAPLLNRK</sequence>
<dbReference type="CDD" id="cd05233">
    <property type="entry name" value="SDR_c"/>
    <property type="match status" value="1"/>
</dbReference>
<dbReference type="eggNOG" id="COG0300">
    <property type="taxonomic scope" value="Bacteria"/>
</dbReference>
<gene>
    <name evidence="5" type="ORF">BRLA_c038810</name>
</gene>
<dbReference type="SUPFAM" id="SSF51735">
    <property type="entry name" value="NAD(P)-binding Rossmann-fold domains"/>
    <property type="match status" value="1"/>
</dbReference>
<feature type="domain" description="Ketoreductase" evidence="4">
    <location>
        <begin position="8"/>
        <end position="190"/>
    </location>
</feature>
<reference evidence="5 6" key="1">
    <citation type="journal article" date="2011" name="J. Bacteriol.">
        <title>Genome sequence of Brevibacillus laterosporus LMG 15441, a pathogen of invertebrates.</title>
        <authorList>
            <person name="Djukic M."/>
            <person name="Poehlein A."/>
            <person name="Thurmer A."/>
            <person name="Daniel R."/>
        </authorList>
    </citation>
    <scope>NUCLEOTIDE SEQUENCE [LARGE SCALE GENOMIC DNA]</scope>
    <source>
        <strain evidence="5 6">LMG 15441</strain>
    </source>
</reference>
<organism evidence="5 6">
    <name type="scientific">Brevibacillus laterosporus LMG 15441</name>
    <dbReference type="NCBI Taxonomy" id="1042163"/>
    <lineage>
        <taxon>Bacteria</taxon>
        <taxon>Bacillati</taxon>
        <taxon>Bacillota</taxon>
        <taxon>Bacilli</taxon>
        <taxon>Bacillales</taxon>
        <taxon>Paenibacillaceae</taxon>
        <taxon>Brevibacillus</taxon>
    </lineage>
</organism>
<evidence type="ECO:0000313" key="6">
    <source>
        <dbReference type="Proteomes" id="UP000005850"/>
    </source>
</evidence>
<dbReference type="STRING" id="1042163.BRLA_c038810"/>
<dbReference type="InterPro" id="IPR057326">
    <property type="entry name" value="KR_dom"/>
</dbReference>
<evidence type="ECO:0000259" key="4">
    <source>
        <dbReference type="SMART" id="SM00822"/>
    </source>
</evidence>
<dbReference type="PRINTS" id="PR00081">
    <property type="entry name" value="GDHRDH"/>
</dbReference>
<keyword evidence="2" id="KW-0560">Oxidoreductase</keyword>
<dbReference type="PRINTS" id="PR00080">
    <property type="entry name" value="SDRFAMILY"/>
</dbReference>
<dbReference type="GO" id="GO:0016491">
    <property type="term" value="F:oxidoreductase activity"/>
    <property type="evidence" value="ECO:0007669"/>
    <property type="project" value="UniProtKB-KW"/>
</dbReference>
<dbReference type="HOGENOM" id="CLU_010194_2_1_9"/>
<dbReference type="PANTHER" id="PTHR44196">
    <property type="entry name" value="DEHYDROGENASE/REDUCTASE SDR FAMILY MEMBER 7B"/>
    <property type="match status" value="1"/>
</dbReference>
<dbReference type="Proteomes" id="UP000005850">
    <property type="component" value="Chromosome"/>
</dbReference>
<dbReference type="InterPro" id="IPR020904">
    <property type="entry name" value="Sc_DH/Rdtase_CS"/>
</dbReference>
<comment type="similarity">
    <text evidence="1 3">Belongs to the short-chain dehydrogenases/reductases (SDR) family.</text>
</comment>
<evidence type="ECO:0000256" key="3">
    <source>
        <dbReference type="RuleBase" id="RU000363"/>
    </source>
</evidence>
<dbReference type="GO" id="GO:0016020">
    <property type="term" value="C:membrane"/>
    <property type="evidence" value="ECO:0007669"/>
    <property type="project" value="TreeGrafter"/>
</dbReference>
<dbReference type="PANTHER" id="PTHR44196:SF1">
    <property type="entry name" value="DEHYDROGENASE_REDUCTASE SDR FAMILY MEMBER 7B"/>
    <property type="match status" value="1"/>
</dbReference>
<keyword evidence="6" id="KW-1185">Reference proteome</keyword>
<dbReference type="KEGG" id="blr:BRLA_c038810"/>
<proteinExistence type="inferred from homology"/>
<dbReference type="Pfam" id="PF00106">
    <property type="entry name" value="adh_short"/>
    <property type="match status" value="1"/>
</dbReference>
<dbReference type="InterPro" id="IPR002347">
    <property type="entry name" value="SDR_fam"/>
</dbReference>
<dbReference type="PROSITE" id="PS00061">
    <property type="entry name" value="ADH_SHORT"/>
    <property type="match status" value="1"/>
</dbReference>
<evidence type="ECO:0000256" key="1">
    <source>
        <dbReference type="ARBA" id="ARBA00006484"/>
    </source>
</evidence>